<proteinExistence type="predicted"/>
<accession>A0A1M4Y748</accession>
<dbReference type="EMBL" id="FQVM01000024">
    <property type="protein sequence ID" value="SHF01282.1"/>
    <property type="molecule type" value="Genomic_DNA"/>
</dbReference>
<reference evidence="1 2" key="1">
    <citation type="submission" date="2016-11" db="EMBL/GenBank/DDBJ databases">
        <authorList>
            <person name="Jaros S."/>
            <person name="Januszkiewicz K."/>
            <person name="Wedrychowicz H."/>
        </authorList>
    </citation>
    <scope>NUCLEOTIDE SEQUENCE [LARGE SCALE GENOMIC DNA]</scope>
    <source>
        <strain evidence="1 2">DSM 2631</strain>
    </source>
</reference>
<sequence length="76" mass="9025">MFNRCVICGKEALIVKAADILDNSNYIEFAKNIEERNLLLFKIKSFIDISKDLIEEEYIWNKLNKKYNSLLKKFGY</sequence>
<name>A0A1M4Y748_9CLOT</name>
<evidence type="ECO:0000313" key="2">
    <source>
        <dbReference type="Proteomes" id="UP000184035"/>
    </source>
</evidence>
<keyword evidence="2" id="KW-1185">Reference proteome</keyword>
<dbReference type="AlphaFoldDB" id="A0A1M4Y748"/>
<protein>
    <submittedName>
        <fullName evidence="1">Uncharacterized protein</fullName>
    </submittedName>
</protein>
<organism evidence="1 2">
    <name type="scientific">Clostridium fallax</name>
    <dbReference type="NCBI Taxonomy" id="1533"/>
    <lineage>
        <taxon>Bacteria</taxon>
        <taxon>Bacillati</taxon>
        <taxon>Bacillota</taxon>
        <taxon>Clostridia</taxon>
        <taxon>Eubacteriales</taxon>
        <taxon>Clostridiaceae</taxon>
        <taxon>Clostridium</taxon>
    </lineage>
</organism>
<gene>
    <name evidence="1" type="ORF">SAMN05443638_12428</name>
</gene>
<dbReference type="Proteomes" id="UP000184035">
    <property type="component" value="Unassembled WGS sequence"/>
</dbReference>
<evidence type="ECO:0000313" key="1">
    <source>
        <dbReference type="EMBL" id="SHF01282.1"/>
    </source>
</evidence>